<dbReference type="EMBL" id="JACHIG010000002">
    <property type="protein sequence ID" value="MBB5031803.1"/>
    <property type="molecule type" value="Genomic_DNA"/>
</dbReference>
<evidence type="ECO:0000313" key="4">
    <source>
        <dbReference type="Proteomes" id="UP000590740"/>
    </source>
</evidence>
<feature type="transmembrane region" description="Helical" evidence="2">
    <location>
        <begin position="12"/>
        <end position="34"/>
    </location>
</feature>
<comment type="caution">
    <text evidence="3">The sequence shown here is derived from an EMBL/GenBank/DDBJ whole genome shotgun (WGS) entry which is preliminary data.</text>
</comment>
<feature type="compositionally biased region" description="Pro residues" evidence="1">
    <location>
        <begin position="89"/>
        <end position="99"/>
    </location>
</feature>
<keyword evidence="4" id="KW-1185">Reference proteome</keyword>
<feature type="region of interest" description="Disordered" evidence="1">
    <location>
        <begin position="158"/>
        <end position="177"/>
    </location>
</feature>
<dbReference type="Pfam" id="PF13103">
    <property type="entry name" value="TonB_2"/>
    <property type="match status" value="1"/>
</dbReference>
<dbReference type="Gene3D" id="3.30.1150.10">
    <property type="match status" value="1"/>
</dbReference>
<keyword evidence="2" id="KW-1133">Transmembrane helix</keyword>
<evidence type="ECO:0000256" key="1">
    <source>
        <dbReference type="SAM" id="MobiDB-lite"/>
    </source>
</evidence>
<evidence type="ECO:0000256" key="2">
    <source>
        <dbReference type="SAM" id="Phobius"/>
    </source>
</evidence>
<proteinExistence type="predicted"/>
<dbReference type="Proteomes" id="UP000590740">
    <property type="component" value="Unassembled WGS sequence"/>
</dbReference>
<keyword evidence="2" id="KW-0812">Transmembrane</keyword>
<accession>A0A7W8DJ61</accession>
<dbReference type="RefSeq" id="WP_184338740.1">
    <property type="nucleotide sequence ID" value="NZ_JACHIG010000002.1"/>
</dbReference>
<evidence type="ECO:0000313" key="3">
    <source>
        <dbReference type="EMBL" id="MBB5031803.1"/>
    </source>
</evidence>
<sequence length="302" mass="31879">MPRRRPTTLEPISPAVFVVVSLHLAAALGVWWSFQNVKSSHLAARQRQLAWMNPADFKTVVPPLTVPRAKAIASAPTKSKPAAAQPAPAAAPAPAPAPVAPAASATAEAPVQKATLVSAPPQQHVMETIGSSTSTPLFASPTPAAKPSANRSITLRRTQERAPTVAGVDSPAPPITSPSLMDIARLNAMRPAVPPPGSLMPVKEDEANMDVVDEAVNTAFLSTWVAPPITSVPENQREARLSISIGKDGSVIKSQMTKFSHSHALDESILEASSKVKKISISLPSNYSKESYDLELNFLLLP</sequence>
<reference evidence="3 4" key="1">
    <citation type="submission" date="2020-08" db="EMBL/GenBank/DDBJ databases">
        <title>Genomic Encyclopedia of Type Strains, Phase IV (KMG-IV): sequencing the most valuable type-strain genomes for metagenomic binning, comparative biology and taxonomic classification.</title>
        <authorList>
            <person name="Goeker M."/>
        </authorList>
    </citation>
    <scope>NUCLEOTIDE SEQUENCE [LARGE SCALE GENOMIC DNA]</scope>
    <source>
        <strain evidence="3 4">DSM 12252</strain>
    </source>
</reference>
<feature type="compositionally biased region" description="Low complexity" evidence="1">
    <location>
        <begin position="76"/>
        <end position="88"/>
    </location>
</feature>
<gene>
    <name evidence="3" type="ORF">HNQ65_001371</name>
</gene>
<name>A0A7W8DJ61_9BACT</name>
<organism evidence="3 4">
    <name type="scientific">Prosthecobacter vanneervenii</name>
    <dbReference type="NCBI Taxonomy" id="48466"/>
    <lineage>
        <taxon>Bacteria</taxon>
        <taxon>Pseudomonadati</taxon>
        <taxon>Verrucomicrobiota</taxon>
        <taxon>Verrucomicrobiia</taxon>
        <taxon>Verrucomicrobiales</taxon>
        <taxon>Verrucomicrobiaceae</taxon>
        <taxon>Prosthecobacter</taxon>
    </lineage>
</organism>
<feature type="region of interest" description="Disordered" evidence="1">
    <location>
        <begin position="76"/>
        <end position="106"/>
    </location>
</feature>
<evidence type="ECO:0008006" key="5">
    <source>
        <dbReference type="Google" id="ProtNLM"/>
    </source>
</evidence>
<protein>
    <recommendedName>
        <fullName evidence="5">TonB C-terminal domain-containing protein</fullName>
    </recommendedName>
</protein>
<keyword evidence="2" id="KW-0472">Membrane</keyword>
<dbReference type="AlphaFoldDB" id="A0A7W8DJ61"/>